<dbReference type="FunFam" id="1.20.58.60:FF:000044">
    <property type="entry name" value="Short stop, isoform K"/>
    <property type="match status" value="1"/>
</dbReference>
<feature type="coiled-coil region" evidence="1">
    <location>
        <begin position="255"/>
        <end position="282"/>
    </location>
</feature>
<dbReference type="GO" id="GO:0005198">
    <property type="term" value="F:structural molecule activity"/>
    <property type="evidence" value="ECO:0007669"/>
    <property type="project" value="TreeGrafter"/>
</dbReference>
<dbReference type="CDD" id="cd00176">
    <property type="entry name" value="SPEC"/>
    <property type="match status" value="3"/>
</dbReference>
<keyword evidence="1" id="KW-0175">Coiled coil</keyword>
<dbReference type="SMART" id="SM00150">
    <property type="entry name" value="SPEC"/>
    <property type="match status" value="6"/>
</dbReference>
<dbReference type="GO" id="GO:0030056">
    <property type="term" value="C:hemidesmosome"/>
    <property type="evidence" value="ECO:0007669"/>
    <property type="project" value="TreeGrafter"/>
</dbReference>
<name>A0A1E1W656_PECGO</name>
<dbReference type="GO" id="GO:0005882">
    <property type="term" value="C:intermediate filament"/>
    <property type="evidence" value="ECO:0007669"/>
    <property type="project" value="TreeGrafter"/>
</dbReference>
<protein>
    <submittedName>
        <fullName evidence="2">Uncharacterized protein</fullName>
    </submittedName>
</protein>
<dbReference type="Gene3D" id="1.20.58.60">
    <property type="match status" value="6"/>
</dbReference>
<dbReference type="PANTHER" id="PTHR23169">
    <property type="entry name" value="ENVOPLAKIN"/>
    <property type="match status" value="1"/>
</dbReference>
<dbReference type="Pfam" id="PF00435">
    <property type="entry name" value="Spectrin"/>
    <property type="match status" value="5"/>
</dbReference>
<dbReference type="SUPFAM" id="SSF46966">
    <property type="entry name" value="Spectrin repeat"/>
    <property type="match status" value="5"/>
</dbReference>
<feature type="non-terminal residue" evidence="2">
    <location>
        <position position="1"/>
    </location>
</feature>
<dbReference type="GO" id="GO:0031122">
    <property type="term" value="P:cytoplasmic microtubule organization"/>
    <property type="evidence" value="ECO:0007669"/>
    <property type="project" value="TreeGrafter"/>
</dbReference>
<reference evidence="2" key="1">
    <citation type="submission" date="2015-09" db="EMBL/GenBank/DDBJ databases">
        <title>De novo assembly of Pectinophora gossypiella (Pink Bollworm) gut transcriptome.</title>
        <authorList>
            <person name="Tassone E.E."/>
        </authorList>
    </citation>
    <scope>NUCLEOTIDE SEQUENCE</scope>
</reference>
<proteinExistence type="predicted"/>
<feature type="non-terminal residue" evidence="2">
    <location>
        <position position="747"/>
    </location>
</feature>
<organism evidence="2">
    <name type="scientific">Pectinophora gossypiella</name>
    <name type="common">Cotton pink bollworm</name>
    <name type="synonym">Depressaria gossypiella</name>
    <dbReference type="NCBI Taxonomy" id="13191"/>
    <lineage>
        <taxon>Eukaryota</taxon>
        <taxon>Metazoa</taxon>
        <taxon>Ecdysozoa</taxon>
        <taxon>Arthropoda</taxon>
        <taxon>Hexapoda</taxon>
        <taxon>Insecta</taxon>
        <taxon>Pterygota</taxon>
        <taxon>Neoptera</taxon>
        <taxon>Endopterygota</taxon>
        <taxon>Lepidoptera</taxon>
        <taxon>Glossata</taxon>
        <taxon>Ditrysia</taxon>
        <taxon>Gelechioidea</taxon>
        <taxon>Gelechiidae</taxon>
        <taxon>Apatetrinae</taxon>
        <taxon>Pectinophora</taxon>
    </lineage>
</organism>
<dbReference type="InterPro" id="IPR002017">
    <property type="entry name" value="Spectrin_repeat"/>
</dbReference>
<feature type="coiled-coil region" evidence="1">
    <location>
        <begin position="539"/>
        <end position="602"/>
    </location>
</feature>
<evidence type="ECO:0000256" key="1">
    <source>
        <dbReference type="SAM" id="Coils"/>
    </source>
</evidence>
<dbReference type="GO" id="GO:0016020">
    <property type="term" value="C:membrane"/>
    <property type="evidence" value="ECO:0007669"/>
    <property type="project" value="TreeGrafter"/>
</dbReference>
<dbReference type="GO" id="GO:0042060">
    <property type="term" value="P:wound healing"/>
    <property type="evidence" value="ECO:0007669"/>
    <property type="project" value="TreeGrafter"/>
</dbReference>
<sequence length="747" mass="83893">QIHALSAPLQSIHSAVDDIVTLAQECAGPDTASRARHVLEEQAQALAERVDDLEARAGDAKGKLAGAAAALSHFQEKVKNLSHDLSDLEKELDAMKPPGRDIKTVKQQLDDVGRYYKQLEKAEDLIADTERAAEALVDSGYADSSKTRDQVEGLRKQLGKLDERARAKEQDLDDTLSKLEAFYKAYDSVMDDVAEAAEQVRSLKPVSSEVEQIRAQQKDFTELKRKTLEPLGQNVGHCNKIGQGLVRSALQGVSTQQLEKDLEKMNDKWNALKEKMNERERRLDVGLLQSGKFAEALAGLEKWLSDTEDMVNNQKPPSADYKVVKAQLQEQKFLKKMLLDRQQSMSSLCAMGSEVAAGCEPAERKAIEKQLKGLMVRFDALSANAQQRMLDLEQAMKVAKLFEEQLQPLVEWLTGTERRVRALELVPTDEEKIQLKIREHKAIHEDILSKQPAFKQLTETASTLMALVGDDEAVALADRLQAATDRYQALVDHSLNIGELLDNSRKGLRHLVLTYQDLSAWMDSMEQYLAKRKILPVHMDKLLRQMDELAEKTEEIAAKQEAVDSTVESGLELMKHISGDEALQLKDKLDALQRRYNDLTSKGADLLRVASETLPLVQQFYNSHNKLTEWMSGAESCLQAVEPREEDILRLEAELQEFRPVLDNINSIGPQLCQISPGEGATHIEGIVTRDNRRFDTIAEQVQRKAERLLLSKKRSLEVVGDMEELLEWLRMVDGQLRSAEPPSCEA</sequence>
<dbReference type="InterPro" id="IPR018159">
    <property type="entry name" value="Spectrin/alpha-actinin"/>
</dbReference>
<evidence type="ECO:0000313" key="2">
    <source>
        <dbReference type="EMBL" id="JAT82468.1"/>
    </source>
</evidence>
<dbReference type="OrthoDB" id="2250192at2759"/>
<dbReference type="EMBL" id="GDQN01008586">
    <property type="protein sequence ID" value="JAT82468.1"/>
    <property type="molecule type" value="Transcribed_RNA"/>
</dbReference>
<dbReference type="AlphaFoldDB" id="A0A1E1W656"/>
<gene>
    <name evidence="2" type="ORF">g.13234</name>
</gene>
<dbReference type="InterPro" id="IPR043197">
    <property type="entry name" value="Plakin"/>
</dbReference>
<accession>A0A1E1W656</accession>
<dbReference type="PANTHER" id="PTHR23169:SF23">
    <property type="entry name" value="SHORT STOP, ISOFORM H"/>
    <property type="match status" value="1"/>
</dbReference>
<dbReference type="GO" id="GO:0045104">
    <property type="term" value="P:intermediate filament cytoskeleton organization"/>
    <property type="evidence" value="ECO:0007669"/>
    <property type="project" value="InterPro"/>
</dbReference>
<feature type="coiled-coil region" evidence="1">
    <location>
        <begin position="36"/>
        <end position="171"/>
    </location>
</feature>
<dbReference type="GO" id="GO:0005737">
    <property type="term" value="C:cytoplasm"/>
    <property type="evidence" value="ECO:0007669"/>
    <property type="project" value="TreeGrafter"/>
</dbReference>